<evidence type="ECO:0000256" key="1">
    <source>
        <dbReference type="SAM" id="MobiDB-lite"/>
    </source>
</evidence>
<dbReference type="PROSITE" id="PS50011">
    <property type="entry name" value="PROTEIN_KINASE_DOM"/>
    <property type="match status" value="1"/>
</dbReference>
<name>A0A9N9NP49_9GLOM</name>
<dbReference type="GO" id="GO:0004674">
    <property type="term" value="F:protein serine/threonine kinase activity"/>
    <property type="evidence" value="ECO:0007669"/>
    <property type="project" value="TreeGrafter"/>
</dbReference>
<gene>
    <name evidence="3" type="ORF">DERYTH_LOCUS16700</name>
</gene>
<proteinExistence type="predicted"/>
<organism evidence="3 4">
    <name type="scientific">Dentiscutata erythropus</name>
    <dbReference type="NCBI Taxonomy" id="1348616"/>
    <lineage>
        <taxon>Eukaryota</taxon>
        <taxon>Fungi</taxon>
        <taxon>Fungi incertae sedis</taxon>
        <taxon>Mucoromycota</taxon>
        <taxon>Glomeromycotina</taxon>
        <taxon>Glomeromycetes</taxon>
        <taxon>Diversisporales</taxon>
        <taxon>Gigasporaceae</taxon>
        <taxon>Dentiscutata</taxon>
    </lineage>
</organism>
<evidence type="ECO:0000313" key="3">
    <source>
        <dbReference type="EMBL" id="CAG8748833.1"/>
    </source>
</evidence>
<dbReference type="PANTHER" id="PTHR44329">
    <property type="entry name" value="SERINE/THREONINE-PROTEIN KINASE TNNI3K-RELATED"/>
    <property type="match status" value="1"/>
</dbReference>
<dbReference type="EMBL" id="CAJVPY010014867">
    <property type="protein sequence ID" value="CAG8748833.1"/>
    <property type="molecule type" value="Genomic_DNA"/>
</dbReference>
<sequence>MLNNPLSKNIEINVVESQNDAIQPSVQNDTSPKSLDHLSTSYVPRYEQPVCDIKITELSEIAYLAAGGFGKVYTAQWKGRRVAVKSVGCKKPRELKDFNREIIAHPRNVLIHEGSTHQIRALLADFGLSKFLLDSKGTSVVRGIAPYVDPKLLFNSNYSHEKSSDIYSFGVLMWEVYTCLPPFGGKSDHKLAFELFLGRREEPKVGMPKYAVCRFLQLPFVEDLKELISERMCDKREPKNKNTTTTNNVYNEVGRSNKSQEPKELNKPQETHKIETIERTYPKNNLLGSNKIFIIFFIFIITTEFV</sequence>
<dbReference type="AlphaFoldDB" id="A0A9N9NP49"/>
<feature type="compositionally biased region" description="Basic and acidic residues" evidence="1">
    <location>
        <begin position="258"/>
        <end position="271"/>
    </location>
</feature>
<accession>A0A9N9NP49</accession>
<protein>
    <submittedName>
        <fullName evidence="3">19427_t:CDS:1</fullName>
    </submittedName>
</protein>
<dbReference type="InterPro" id="IPR000719">
    <property type="entry name" value="Prot_kinase_dom"/>
</dbReference>
<reference evidence="3" key="1">
    <citation type="submission" date="2021-06" db="EMBL/GenBank/DDBJ databases">
        <authorList>
            <person name="Kallberg Y."/>
            <person name="Tangrot J."/>
            <person name="Rosling A."/>
        </authorList>
    </citation>
    <scope>NUCLEOTIDE SEQUENCE</scope>
    <source>
        <strain evidence="3">MA453B</strain>
    </source>
</reference>
<dbReference type="Pfam" id="PF00069">
    <property type="entry name" value="Pkinase"/>
    <property type="match status" value="1"/>
</dbReference>
<evidence type="ECO:0000313" key="4">
    <source>
        <dbReference type="Proteomes" id="UP000789405"/>
    </source>
</evidence>
<dbReference type="InterPro" id="IPR051681">
    <property type="entry name" value="Ser/Thr_Kinases-Pseudokinases"/>
</dbReference>
<comment type="caution">
    <text evidence="3">The sequence shown here is derived from an EMBL/GenBank/DDBJ whole genome shotgun (WGS) entry which is preliminary data.</text>
</comment>
<dbReference type="GO" id="GO:0005524">
    <property type="term" value="F:ATP binding"/>
    <property type="evidence" value="ECO:0007669"/>
    <property type="project" value="InterPro"/>
</dbReference>
<dbReference type="InterPro" id="IPR011009">
    <property type="entry name" value="Kinase-like_dom_sf"/>
</dbReference>
<feature type="domain" description="Protein kinase" evidence="2">
    <location>
        <begin position="1"/>
        <end position="253"/>
    </location>
</feature>
<dbReference type="OrthoDB" id="10261027at2759"/>
<feature type="non-terminal residue" evidence="3">
    <location>
        <position position="1"/>
    </location>
</feature>
<dbReference type="Proteomes" id="UP000789405">
    <property type="component" value="Unassembled WGS sequence"/>
</dbReference>
<dbReference type="Gene3D" id="3.30.200.20">
    <property type="entry name" value="Phosphorylase Kinase, domain 1"/>
    <property type="match status" value="1"/>
</dbReference>
<evidence type="ECO:0000259" key="2">
    <source>
        <dbReference type="PROSITE" id="PS50011"/>
    </source>
</evidence>
<dbReference type="Gene3D" id="1.10.510.10">
    <property type="entry name" value="Transferase(Phosphotransferase) domain 1"/>
    <property type="match status" value="1"/>
</dbReference>
<keyword evidence="4" id="KW-1185">Reference proteome</keyword>
<feature type="region of interest" description="Disordered" evidence="1">
    <location>
        <begin position="237"/>
        <end position="271"/>
    </location>
</feature>
<dbReference type="SUPFAM" id="SSF56112">
    <property type="entry name" value="Protein kinase-like (PK-like)"/>
    <property type="match status" value="1"/>
</dbReference>